<evidence type="ECO:0000313" key="3">
    <source>
        <dbReference type="Proteomes" id="UP001157418"/>
    </source>
</evidence>
<dbReference type="EMBL" id="CAKMRJ010005745">
    <property type="protein sequence ID" value="CAH1453977.1"/>
    <property type="molecule type" value="Genomic_DNA"/>
</dbReference>
<comment type="caution">
    <text evidence="2">The sequence shown here is derived from an EMBL/GenBank/DDBJ whole genome shotgun (WGS) entry which is preliminary data.</text>
</comment>
<gene>
    <name evidence="2" type="ORF">LVIROSA_LOCUS39180</name>
</gene>
<feature type="compositionally biased region" description="Basic residues" evidence="1">
    <location>
        <begin position="82"/>
        <end position="92"/>
    </location>
</feature>
<reference evidence="2 3" key="1">
    <citation type="submission" date="2022-01" db="EMBL/GenBank/DDBJ databases">
        <authorList>
            <person name="Xiong W."/>
            <person name="Schranz E."/>
        </authorList>
    </citation>
    <scope>NUCLEOTIDE SEQUENCE [LARGE SCALE GENOMIC DNA]</scope>
</reference>
<feature type="compositionally biased region" description="Basic and acidic residues" evidence="1">
    <location>
        <begin position="112"/>
        <end position="148"/>
    </location>
</feature>
<accession>A0AAU9PWI3</accession>
<evidence type="ECO:0000313" key="2">
    <source>
        <dbReference type="EMBL" id="CAH1453977.1"/>
    </source>
</evidence>
<proteinExistence type="predicted"/>
<name>A0AAU9PWI3_9ASTR</name>
<evidence type="ECO:0000256" key="1">
    <source>
        <dbReference type="SAM" id="MobiDB-lite"/>
    </source>
</evidence>
<dbReference type="AlphaFoldDB" id="A0AAU9PWI3"/>
<protein>
    <submittedName>
        <fullName evidence="2">Uncharacterized protein</fullName>
    </submittedName>
</protein>
<feature type="region of interest" description="Disordered" evidence="1">
    <location>
        <begin position="13"/>
        <end position="148"/>
    </location>
</feature>
<dbReference type="Proteomes" id="UP001157418">
    <property type="component" value="Unassembled WGS sequence"/>
</dbReference>
<keyword evidence="3" id="KW-1185">Reference proteome</keyword>
<sequence length="246" mass="27859">MFCDVPPTSKILEGYHALTPSGPRPLTDEFQSILAEADKPKKGGKGSKRHTKKDSTKERPSMAPKPPSQKRKAPTTSTATPKRIKQPARSRKSPTPTPSQSKDENSDSDTESEIRIEEDPHVRNEEDEPIRTKEQEHVRNEEEEQVRTDREVTYNANTTTTNKAIQNVGALFQAEKVNFAELRTVFKSDHDAFQTSIDAKLTKLQADLATENEIMNALAVKEEKCKVLETKLHFTQKQYESIWQKS</sequence>
<organism evidence="2 3">
    <name type="scientific">Lactuca virosa</name>
    <dbReference type="NCBI Taxonomy" id="75947"/>
    <lineage>
        <taxon>Eukaryota</taxon>
        <taxon>Viridiplantae</taxon>
        <taxon>Streptophyta</taxon>
        <taxon>Embryophyta</taxon>
        <taxon>Tracheophyta</taxon>
        <taxon>Spermatophyta</taxon>
        <taxon>Magnoliopsida</taxon>
        <taxon>eudicotyledons</taxon>
        <taxon>Gunneridae</taxon>
        <taxon>Pentapetalae</taxon>
        <taxon>asterids</taxon>
        <taxon>campanulids</taxon>
        <taxon>Asterales</taxon>
        <taxon>Asteraceae</taxon>
        <taxon>Cichorioideae</taxon>
        <taxon>Cichorieae</taxon>
        <taxon>Lactucinae</taxon>
        <taxon>Lactuca</taxon>
    </lineage>
</organism>
<feature type="compositionally biased region" description="Basic residues" evidence="1">
    <location>
        <begin position="42"/>
        <end position="52"/>
    </location>
</feature>